<evidence type="ECO:0000313" key="1">
    <source>
        <dbReference type="EMBL" id="KAJ2968057.1"/>
    </source>
</evidence>
<evidence type="ECO:0000313" key="2">
    <source>
        <dbReference type="Proteomes" id="UP001143910"/>
    </source>
</evidence>
<dbReference type="Proteomes" id="UP001143910">
    <property type="component" value="Unassembled WGS sequence"/>
</dbReference>
<dbReference type="EMBL" id="JANJQO010002112">
    <property type="protein sequence ID" value="KAJ2968057.1"/>
    <property type="molecule type" value="Genomic_DNA"/>
</dbReference>
<protein>
    <submittedName>
        <fullName evidence="1">Uncharacterized protein</fullName>
    </submittedName>
</protein>
<accession>A0ACC1MN01</accession>
<gene>
    <name evidence="1" type="ORF">NQ176_g9363</name>
</gene>
<name>A0ACC1MN01_9HYPO</name>
<proteinExistence type="predicted"/>
<reference evidence="1" key="1">
    <citation type="submission" date="2022-08" db="EMBL/GenBank/DDBJ databases">
        <title>Genome Sequence of Lecanicillium fungicola.</title>
        <authorList>
            <person name="Buettner E."/>
        </authorList>
    </citation>
    <scope>NUCLEOTIDE SEQUENCE</scope>
    <source>
        <strain evidence="1">Babe33</strain>
    </source>
</reference>
<comment type="caution">
    <text evidence="1">The sequence shown here is derived from an EMBL/GenBank/DDBJ whole genome shotgun (WGS) entry which is preliminary data.</text>
</comment>
<organism evidence="1 2">
    <name type="scientific">Zarea fungicola</name>
    <dbReference type="NCBI Taxonomy" id="93591"/>
    <lineage>
        <taxon>Eukaryota</taxon>
        <taxon>Fungi</taxon>
        <taxon>Dikarya</taxon>
        <taxon>Ascomycota</taxon>
        <taxon>Pezizomycotina</taxon>
        <taxon>Sordariomycetes</taxon>
        <taxon>Hypocreomycetidae</taxon>
        <taxon>Hypocreales</taxon>
        <taxon>Cordycipitaceae</taxon>
        <taxon>Zarea</taxon>
    </lineage>
</organism>
<keyword evidence="2" id="KW-1185">Reference proteome</keyword>
<sequence>MAADERTPLLAGSPPVSESGDGAVAVTVAKRSRWRSCLSNVFHVENRILMAGFLITLSFSFTQVPLLYIFRQMTCDAFYDENPPYTGDGDRCSRNEIAAGTAAQFSILGITTTLCGTINLFVAGWAVKKFGAKTAILFQTFIPALRVAAQIVGVLTGKKAGMTIVQSTQIITVFGGPAGYILVINIIAGEVVKPVRRTAVFGMLQGCFMLGQSLGNITGGMLGNTFGIRTPFDVACGFFLLSCLYLLVSIPYIPPPVQTGKAGAKSTGFLAPLRILVPQNIRLAGGKNVKHYGVIFLCAGIFLGVVSDFGGSEILNLAPLLTANCL</sequence>